<dbReference type="Proteomes" id="UP001497744">
    <property type="component" value="Unassembled WGS sequence"/>
</dbReference>
<dbReference type="AlphaFoldDB" id="A0AAV4LYN9"/>
<evidence type="ECO:0000256" key="1">
    <source>
        <dbReference type="SAM" id="Phobius"/>
    </source>
</evidence>
<accession>A0AAV4LYN9</accession>
<dbReference type="EMBL" id="BPLF01000003">
    <property type="protein sequence ID" value="GIX64737.1"/>
    <property type="molecule type" value="Genomic_DNA"/>
</dbReference>
<dbReference type="RefSeq" id="XP_067716806.1">
    <property type="nucleotide sequence ID" value="XM_067860705.1"/>
</dbReference>
<keyword evidence="1" id="KW-0472">Membrane</keyword>
<evidence type="ECO:0000313" key="2">
    <source>
        <dbReference type="EMBL" id="GIX64737.1"/>
    </source>
</evidence>
<keyword evidence="1" id="KW-1133">Transmembrane helix</keyword>
<evidence type="ECO:0000313" key="3">
    <source>
        <dbReference type="Proteomes" id="UP001497744"/>
    </source>
</evidence>
<organism evidence="2 3">
    <name type="scientific">Babesia caballi</name>
    <dbReference type="NCBI Taxonomy" id="5871"/>
    <lineage>
        <taxon>Eukaryota</taxon>
        <taxon>Sar</taxon>
        <taxon>Alveolata</taxon>
        <taxon>Apicomplexa</taxon>
        <taxon>Aconoidasida</taxon>
        <taxon>Piroplasmida</taxon>
        <taxon>Babesiidae</taxon>
        <taxon>Babesia</taxon>
    </lineage>
</organism>
<reference evidence="2 3" key="1">
    <citation type="submission" date="2021-06" db="EMBL/GenBank/DDBJ databases">
        <title>Genome sequence of Babesia caballi.</title>
        <authorList>
            <person name="Yamagishi J."/>
            <person name="Kidaka T."/>
            <person name="Ochi A."/>
        </authorList>
    </citation>
    <scope>NUCLEOTIDE SEQUENCE [LARGE SCALE GENOMIC DNA]</scope>
    <source>
        <strain evidence="2">USDA-D6B2</strain>
    </source>
</reference>
<feature type="transmembrane region" description="Helical" evidence="1">
    <location>
        <begin position="814"/>
        <end position="837"/>
    </location>
</feature>
<keyword evidence="3" id="KW-1185">Reference proteome</keyword>
<protein>
    <submittedName>
        <fullName evidence="2">Variant erythrocyte surface antigen-1 family protein</fullName>
    </submittedName>
</protein>
<proteinExistence type="predicted"/>
<dbReference type="GeneID" id="94196218"/>
<name>A0AAV4LYN9_BABCB</name>
<comment type="caution">
    <text evidence="2">The sequence shown here is derived from an EMBL/GenBank/DDBJ whole genome shotgun (WGS) entry which is preliminary data.</text>
</comment>
<sequence>MASPGKKLTDCPSNLKEAIDWILRVTGKDGQVTGGTRQLAGAITRLLDGVQSSSPELEPRLNEIKEALSPGGTDGIIGALANGLEGFKNAITSNRENVYQVLNSGLAPEVPKAGEIFLGCVPLCFYGLSYLYWRCSENGGWKTLKLNDRDGSALKNFMASQGFDTNQLKGGSNGGQIVAEALKSFNSFHSTINKNTSFTHFLKNLRSAASTTTHPLSSLFLGATFYFESKRPKTHKSPSTIRQMLFWLCALTTSPHFIDLLDQFNTAVPDGFKVAVSGRAGGHGLQTLSPDDLAVNLVTSSLLSSHILVTIQGLGDPENPLLHEIYGISEFSYPSSGTALFRALCDYSYALQFQLLFLFQQCSRSTIHGCAWQDCRYGSGVQAHSDSHICPTKCNSSHATNSNHNSNCNHVCNGQSPLQAFLTDNLKGFHVPQEPDPLSSHHLENHLPGSMCHVKMGFTPERIKVVDKRGFDIQTVLRPLCGSDTSPLRQLCEKLSCLRKRTPRSLGDMFGFYLQLIDQLFRSRLNIGSLVTNMFLSLQSSLPSLTQNNDIYAAVGYIDAAVAKRLSQSPPQPPSGQALSLLSIYNELPFWFQLFSVDGSKDLPVTLFDLRQHCHKEGTSFEIKHNDTGCSKVNDLWSLYYNVSDPNNRHKACASGTCGGYLYPLCYANGAMFAPKHATSYLSWVLYLTDDLYTGFDELKAQFEKLQCGDCGTTCKDRGECHTGSVQCTCPSIVKCSGVLGLLYSSGFNFNTTTLLNGWQKPTRRGASWTSNPTLKRTCRKLHTRLSNVLAENAPLHNLLLAIDEFMYYVRFRFMSMVSSFWLCSLAILFYFSFYGIDVLHFKSHAHVPSSHTVPPIGLLTTGKVPALTKLTYYLP</sequence>
<gene>
    <name evidence="2" type="ORF">BcabD6B2_41720</name>
</gene>
<keyword evidence="1" id="KW-0812">Transmembrane</keyword>